<keyword evidence="7" id="KW-0963">Cytoplasm</keyword>
<dbReference type="Pfam" id="PF01406">
    <property type="entry name" value="tRNA-synt_1e"/>
    <property type="match status" value="1"/>
</dbReference>
<keyword evidence="9" id="KW-0479">Metal-binding</keyword>
<comment type="similarity">
    <text evidence="3">Belongs to the class-I aminoacyl-tRNA synthetase family.</text>
</comment>
<dbReference type="GO" id="GO:0004817">
    <property type="term" value="F:cysteine-tRNA ligase activity"/>
    <property type="evidence" value="ECO:0007669"/>
    <property type="project" value="UniProtKB-UniRule"/>
</dbReference>
<dbReference type="PANTHER" id="PTHR10890:SF3">
    <property type="entry name" value="CYSTEINE--TRNA LIGASE, CYTOPLASMIC"/>
    <property type="match status" value="1"/>
</dbReference>
<dbReference type="AlphaFoldDB" id="A0A2J0MH57"/>
<proteinExistence type="inferred from homology"/>
<dbReference type="SMART" id="SM00840">
    <property type="entry name" value="DALR_2"/>
    <property type="match status" value="1"/>
</dbReference>
<dbReference type="PRINTS" id="PR00983">
    <property type="entry name" value="TRNASYNTHCYS"/>
</dbReference>
<dbReference type="Pfam" id="PF09190">
    <property type="entry name" value="DALR_2"/>
    <property type="match status" value="1"/>
</dbReference>
<dbReference type="CDD" id="cd00672">
    <property type="entry name" value="CysRS_core"/>
    <property type="match status" value="1"/>
</dbReference>
<dbReference type="GO" id="GO:0046872">
    <property type="term" value="F:metal ion binding"/>
    <property type="evidence" value="ECO:0007669"/>
    <property type="project" value="UniProtKB-KW"/>
</dbReference>
<evidence type="ECO:0000256" key="2">
    <source>
        <dbReference type="ARBA" id="ARBA00004496"/>
    </source>
</evidence>
<feature type="domain" description="Cysteinyl-tRNA synthetase class Ia DALR" evidence="16">
    <location>
        <begin position="343"/>
        <end position="397"/>
    </location>
</feature>
<organism evidence="17 18">
    <name type="scientific">Candidatus Nomurabacteria bacterium CG_4_10_14_0_2_um_filter_30_12</name>
    <dbReference type="NCBI Taxonomy" id="1974727"/>
    <lineage>
        <taxon>Bacteria</taxon>
        <taxon>Candidatus Nomuraibacteriota</taxon>
    </lineage>
</organism>
<name>A0A2J0MH57_9BACT</name>
<gene>
    <name evidence="17" type="ORF">COX93_02220</name>
</gene>
<evidence type="ECO:0000256" key="8">
    <source>
        <dbReference type="ARBA" id="ARBA00022598"/>
    </source>
</evidence>
<evidence type="ECO:0000256" key="14">
    <source>
        <dbReference type="ARBA" id="ARBA00023146"/>
    </source>
</evidence>
<dbReference type="GO" id="GO:0006423">
    <property type="term" value="P:cysteinyl-tRNA aminoacylation"/>
    <property type="evidence" value="ECO:0007669"/>
    <property type="project" value="UniProtKB-UniRule"/>
</dbReference>
<comment type="caution">
    <text evidence="17">The sequence shown here is derived from an EMBL/GenBank/DDBJ whole genome shotgun (WGS) entry which is preliminary data.</text>
</comment>
<dbReference type="InterPro" id="IPR014729">
    <property type="entry name" value="Rossmann-like_a/b/a_fold"/>
</dbReference>
<evidence type="ECO:0000256" key="7">
    <source>
        <dbReference type="ARBA" id="ARBA00022490"/>
    </source>
</evidence>
<evidence type="ECO:0000256" key="5">
    <source>
        <dbReference type="ARBA" id="ARBA00012832"/>
    </source>
</evidence>
<dbReference type="InterPro" id="IPR015803">
    <property type="entry name" value="Cys-tRNA-ligase"/>
</dbReference>
<dbReference type="GO" id="GO:0005829">
    <property type="term" value="C:cytosol"/>
    <property type="evidence" value="ECO:0007669"/>
    <property type="project" value="TreeGrafter"/>
</dbReference>
<dbReference type="SUPFAM" id="SSF52374">
    <property type="entry name" value="Nucleotidylyl transferase"/>
    <property type="match status" value="1"/>
</dbReference>
<evidence type="ECO:0000259" key="16">
    <source>
        <dbReference type="SMART" id="SM00840"/>
    </source>
</evidence>
<evidence type="ECO:0000256" key="15">
    <source>
        <dbReference type="NCBIfam" id="TIGR00435"/>
    </source>
</evidence>
<reference evidence="18" key="1">
    <citation type="submission" date="2017-09" db="EMBL/GenBank/DDBJ databases">
        <title>Depth-based differentiation of microbial function through sediment-hosted aquifers and enrichment of novel symbionts in the deep terrestrial subsurface.</title>
        <authorList>
            <person name="Probst A.J."/>
            <person name="Ladd B."/>
            <person name="Jarett J.K."/>
            <person name="Geller-Mcgrath D.E."/>
            <person name="Sieber C.M.K."/>
            <person name="Emerson J.B."/>
            <person name="Anantharaman K."/>
            <person name="Thomas B.C."/>
            <person name="Malmstrom R."/>
            <person name="Stieglmeier M."/>
            <person name="Klingl A."/>
            <person name="Woyke T."/>
            <person name="Ryan C.M."/>
            <person name="Banfield J.F."/>
        </authorList>
    </citation>
    <scope>NUCLEOTIDE SEQUENCE [LARGE SCALE GENOMIC DNA]</scope>
</reference>
<evidence type="ECO:0000256" key="3">
    <source>
        <dbReference type="ARBA" id="ARBA00005594"/>
    </source>
</evidence>
<evidence type="ECO:0000256" key="9">
    <source>
        <dbReference type="ARBA" id="ARBA00022723"/>
    </source>
</evidence>
<dbReference type="EC" id="6.1.1.16" evidence="5 15"/>
<dbReference type="InterPro" id="IPR032678">
    <property type="entry name" value="tRNA-synt_1_cat_dom"/>
</dbReference>
<accession>A0A2J0MH57</accession>
<evidence type="ECO:0000313" key="18">
    <source>
        <dbReference type="Proteomes" id="UP000228547"/>
    </source>
</evidence>
<dbReference type="InterPro" id="IPR009080">
    <property type="entry name" value="tRNAsynth_Ia_anticodon-bd"/>
</dbReference>
<comment type="subcellular location">
    <subcellularLocation>
        <location evidence="2">Cytoplasm</location>
    </subcellularLocation>
</comment>
<keyword evidence="13" id="KW-0648">Protein biosynthesis</keyword>
<evidence type="ECO:0000256" key="11">
    <source>
        <dbReference type="ARBA" id="ARBA00022833"/>
    </source>
</evidence>
<keyword evidence="11" id="KW-0862">Zinc</keyword>
<keyword evidence="14" id="KW-0030">Aminoacyl-tRNA synthetase</keyword>
<dbReference type="NCBIfam" id="TIGR00435">
    <property type="entry name" value="cysS"/>
    <property type="match status" value="1"/>
</dbReference>
<evidence type="ECO:0000256" key="6">
    <source>
        <dbReference type="ARBA" id="ARBA00014738"/>
    </source>
</evidence>
<dbReference type="Proteomes" id="UP000228547">
    <property type="component" value="Unassembled WGS sequence"/>
</dbReference>
<keyword evidence="10" id="KW-0547">Nucleotide-binding</keyword>
<dbReference type="Gene3D" id="1.20.120.1910">
    <property type="entry name" value="Cysteine-tRNA ligase, C-terminal anti-codon recognition domain"/>
    <property type="match status" value="1"/>
</dbReference>
<dbReference type="Gene3D" id="3.40.50.620">
    <property type="entry name" value="HUPs"/>
    <property type="match status" value="1"/>
</dbReference>
<keyword evidence="12" id="KW-0067">ATP-binding</keyword>
<sequence>MSLKFYNTLTREKENFVPINKKKVNFFVCGPTVYDYPHLGHGKTYTQFDVLVRALRYFGYEVFYLQNITDIDDKIINRAKEQNISPKELSEKFEKIYLEDMTSLGNTSINKYARATDYVPQIIKQVETLIEKGYAYKTSDGIYFETIKFKNYGKLSGRTELKEDDAVSRIDESKEKKGWNDFCLWKAKKEGEPSWDAPFGKGRPGWHIEDTAITETFFGPQYDVHGGARDLIFPHHECEIAQMESASGHSPLVKYWLHTGFLNIDSKRMGKSNGNFKTLRGMIESGISPMAFRFWVLMAHYRSPMNWNQEALEGAYIALKRLYKLYIDLGEPIGKPNIVYQKRFKTFLEDDLDTPRALSLLWDLVKDLNISPSDKKATILDFDKVLGLDFENIKEEEKINIPEEIIKLAKEREDVRKNKDFKKSDEIRDKINSLGYE</sequence>
<dbReference type="EMBL" id="PFOY01000032">
    <property type="protein sequence ID" value="PIZ87074.1"/>
    <property type="molecule type" value="Genomic_DNA"/>
</dbReference>
<evidence type="ECO:0000256" key="1">
    <source>
        <dbReference type="ARBA" id="ARBA00001947"/>
    </source>
</evidence>
<evidence type="ECO:0000256" key="12">
    <source>
        <dbReference type="ARBA" id="ARBA00022840"/>
    </source>
</evidence>
<comment type="subunit">
    <text evidence="4">Monomer.</text>
</comment>
<dbReference type="PANTHER" id="PTHR10890">
    <property type="entry name" value="CYSTEINYL-TRNA SYNTHETASE"/>
    <property type="match status" value="1"/>
</dbReference>
<keyword evidence="8 17" id="KW-0436">Ligase</keyword>
<evidence type="ECO:0000313" key="17">
    <source>
        <dbReference type="EMBL" id="PIZ87074.1"/>
    </source>
</evidence>
<dbReference type="GO" id="GO:0005524">
    <property type="term" value="F:ATP binding"/>
    <property type="evidence" value="ECO:0007669"/>
    <property type="project" value="UniProtKB-KW"/>
</dbReference>
<dbReference type="InterPro" id="IPR024909">
    <property type="entry name" value="Cys-tRNA/MSH_ligase"/>
</dbReference>
<evidence type="ECO:0000256" key="13">
    <source>
        <dbReference type="ARBA" id="ARBA00022917"/>
    </source>
</evidence>
<evidence type="ECO:0000256" key="4">
    <source>
        <dbReference type="ARBA" id="ARBA00011245"/>
    </source>
</evidence>
<dbReference type="InterPro" id="IPR015273">
    <property type="entry name" value="Cys-tRNA-synt_Ia_DALR"/>
</dbReference>
<protein>
    <recommendedName>
        <fullName evidence="6 15">Cysteine--tRNA ligase</fullName>
        <ecNumber evidence="5 15">6.1.1.16</ecNumber>
    </recommendedName>
</protein>
<feature type="non-terminal residue" evidence="17">
    <location>
        <position position="437"/>
    </location>
</feature>
<dbReference type="SUPFAM" id="SSF47323">
    <property type="entry name" value="Anticodon-binding domain of a subclass of class I aminoacyl-tRNA synthetases"/>
    <property type="match status" value="1"/>
</dbReference>
<dbReference type="HAMAP" id="MF_00041">
    <property type="entry name" value="Cys_tRNA_synth"/>
    <property type="match status" value="1"/>
</dbReference>
<comment type="cofactor">
    <cofactor evidence="1">
        <name>Zn(2+)</name>
        <dbReference type="ChEBI" id="CHEBI:29105"/>
    </cofactor>
</comment>
<evidence type="ECO:0000256" key="10">
    <source>
        <dbReference type="ARBA" id="ARBA00022741"/>
    </source>
</evidence>